<keyword evidence="1" id="KW-0472">Membrane</keyword>
<dbReference type="PANTHER" id="PTHR28008">
    <property type="entry name" value="DOMAIN PROTEIN, PUTATIVE (AFU_ORTHOLOGUE AFUA_3G10980)-RELATED"/>
    <property type="match status" value="1"/>
</dbReference>
<dbReference type="Proteomes" id="UP000186079">
    <property type="component" value="Unassembled WGS sequence"/>
</dbReference>
<keyword evidence="1" id="KW-1133">Transmembrane helix</keyword>
<feature type="transmembrane region" description="Helical" evidence="1">
    <location>
        <begin position="42"/>
        <end position="60"/>
    </location>
</feature>
<feature type="domain" description="VanZ-like" evidence="2">
    <location>
        <begin position="44"/>
        <end position="112"/>
    </location>
</feature>
<feature type="transmembrane region" description="Helical" evidence="1">
    <location>
        <begin position="95"/>
        <end position="112"/>
    </location>
</feature>
<protein>
    <submittedName>
        <fullName evidence="3">VanZ like family protein</fullName>
    </submittedName>
</protein>
<gene>
    <name evidence="3" type="ORF">SAMN05421672_10751</name>
</gene>
<dbReference type="RefSeq" id="WP_027591216.1">
    <property type="nucleotide sequence ID" value="NZ_FTMC01000007.1"/>
</dbReference>
<evidence type="ECO:0000313" key="3">
    <source>
        <dbReference type="EMBL" id="SIQ51398.1"/>
    </source>
</evidence>
<feature type="transmembrane region" description="Helical" evidence="1">
    <location>
        <begin position="12"/>
        <end position="30"/>
    </location>
</feature>
<keyword evidence="1" id="KW-0812">Transmembrane</keyword>
<dbReference type="NCBIfam" id="NF037970">
    <property type="entry name" value="vanZ_1"/>
    <property type="match status" value="1"/>
</dbReference>
<dbReference type="InterPro" id="IPR006976">
    <property type="entry name" value="VanZ-like"/>
</dbReference>
<feature type="transmembrane region" description="Helical" evidence="1">
    <location>
        <begin position="67"/>
        <end position="89"/>
    </location>
</feature>
<dbReference type="AlphaFoldDB" id="A0A1N6TDD7"/>
<reference evidence="3 4" key="1">
    <citation type="submission" date="2017-01" db="EMBL/GenBank/DDBJ databases">
        <authorList>
            <person name="Mah S.A."/>
            <person name="Swanson W.J."/>
            <person name="Moy G.W."/>
            <person name="Vacquier V.D."/>
        </authorList>
    </citation>
    <scope>NUCLEOTIDE SEQUENCE [LARGE SCALE GENOMIC DNA]</scope>
    <source>
        <strain evidence="3 4">ATCC 29606</strain>
    </source>
</reference>
<organism evidence="3 4">
    <name type="scientific">Pseudomonas flexibilis</name>
    <dbReference type="NCBI Taxonomy" id="706570"/>
    <lineage>
        <taxon>Bacteria</taxon>
        <taxon>Pseudomonadati</taxon>
        <taxon>Pseudomonadota</taxon>
        <taxon>Gammaproteobacteria</taxon>
        <taxon>Pseudomonadales</taxon>
        <taxon>Pseudomonadaceae</taxon>
        <taxon>Pseudomonas</taxon>
    </lineage>
</organism>
<name>A0A1N6TDD7_9PSED</name>
<dbReference type="PANTHER" id="PTHR28008:SF1">
    <property type="entry name" value="DOMAIN PROTEIN, PUTATIVE (AFU_ORTHOLOGUE AFUA_3G10980)-RELATED"/>
    <property type="match status" value="1"/>
</dbReference>
<sequence>MHLLHRIPLSLWRLAFTACLLAVLVLALLPDPDPRLSTGWDKGNHLLAFASLAFLGCMALRGRRLMITAGLLGYGVLIELLQGLTGYRFAEWADLLADGLGIALGLLAYVVLRPRVSHP</sequence>
<evidence type="ECO:0000259" key="2">
    <source>
        <dbReference type="Pfam" id="PF04892"/>
    </source>
</evidence>
<evidence type="ECO:0000313" key="4">
    <source>
        <dbReference type="Proteomes" id="UP000186079"/>
    </source>
</evidence>
<dbReference type="Pfam" id="PF04892">
    <property type="entry name" value="VanZ"/>
    <property type="match status" value="1"/>
</dbReference>
<accession>A0A1N6TDD7</accession>
<proteinExistence type="predicted"/>
<dbReference type="EMBL" id="FTMC01000007">
    <property type="protein sequence ID" value="SIQ51398.1"/>
    <property type="molecule type" value="Genomic_DNA"/>
</dbReference>
<evidence type="ECO:0000256" key="1">
    <source>
        <dbReference type="SAM" id="Phobius"/>
    </source>
</evidence>